<sequence>MVMEKARDVDGVPRPTTPRIRRLRPPVLASLISWAKKSSRETSAKADIMDEPKPSKLAMLRKLRRGSKDSIPVPTERRDSFFATPPTTPTAATPGKLTFFDLPAEIRNHIYDLTVSNTILYLPSPSPEDRKKKPIPVCGLLLASRQCRKEYLPLFYSTAPVVIDIKDFDFRNVMKVIGGLYSTELKAFRANNALVLRLRTLNCTKANLDGLRRWLTHRADSLDRLPFRQSREIAYYGERLARMQVKLEDTLQWELQAIVAAFDRKGAELDEALQGVPQQLDPSRRPIYGLSGGGLR</sequence>
<dbReference type="PANTHER" id="PTHR42085">
    <property type="entry name" value="F-BOX DOMAIN-CONTAINING PROTEIN"/>
    <property type="match status" value="1"/>
</dbReference>
<comment type="caution">
    <text evidence="2">The sequence shown here is derived from an EMBL/GenBank/DDBJ whole genome shotgun (WGS) entry which is preliminary data.</text>
</comment>
<protein>
    <submittedName>
        <fullName evidence="2">Ferrochelatase hem15</fullName>
    </submittedName>
</protein>
<gene>
    <name evidence="2" type="primary">HEM15_4</name>
    <name evidence="2" type="ORF">LTR91_016629</name>
</gene>
<name>A0AAN6K7I2_9PEZI</name>
<reference evidence="2" key="1">
    <citation type="submission" date="2023-06" db="EMBL/GenBank/DDBJ databases">
        <title>Black Yeasts Isolated from many extreme environments.</title>
        <authorList>
            <person name="Coleine C."/>
            <person name="Stajich J.E."/>
            <person name="Selbmann L."/>
        </authorList>
    </citation>
    <scope>NUCLEOTIDE SEQUENCE</scope>
    <source>
        <strain evidence="2">CCFEE 5200</strain>
    </source>
</reference>
<feature type="region of interest" description="Disordered" evidence="1">
    <location>
        <begin position="66"/>
        <end position="88"/>
    </location>
</feature>
<dbReference type="EMBL" id="JAUJLE010000205">
    <property type="protein sequence ID" value="KAK0968631.1"/>
    <property type="molecule type" value="Genomic_DNA"/>
</dbReference>
<evidence type="ECO:0000256" key="1">
    <source>
        <dbReference type="SAM" id="MobiDB-lite"/>
    </source>
</evidence>
<accession>A0AAN6K7I2</accession>
<evidence type="ECO:0000313" key="3">
    <source>
        <dbReference type="Proteomes" id="UP001175353"/>
    </source>
</evidence>
<dbReference type="InterPro" id="IPR038883">
    <property type="entry name" value="AN11006-like"/>
</dbReference>
<keyword evidence="3" id="KW-1185">Reference proteome</keyword>
<organism evidence="2 3">
    <name type="scientific">Friedmanniomyces endolithicus</name>
    <dbReference type="NCBI Taxonomy" id="329885"/>
    <lineage>
        <taxon>Eukaryota</taxon>
        <taxon>Fungi</taxon>
        <taxon>Dikarya</taxon>
        <taxon>Ascomycota</taxon>
        <taxon>Pezizomycotina</taxon>
        <taxon>Dothideomycetes</taxon>
        <taxon>Dothideomycetidae</taxon>
        <taxon>Mycosphaerellales</taxon>
        <taxon>Teratosphaeriaceae</taxon>
        <taxon>Friedmanniomyces</taxon>
    </lineage>
</organism>
<proteinExistence type="predicted"/>
<dbReference type="AlphaFoldDB" id="A0AAN6K7I2"/>
<feature type="region of interest" description="Disordered" evidence="1">
    <location>
        <begin position="1"/>
        <end position="22"/>
    </location>
</feature>
<evidence type="ECO:0000313" key="2">
    <source>
        <dbReference type="EMBL" id="KAK0968631.1"/>
    </source>
</evidence>
<dbReference type="PANTHER" id="PTHR42085:SF1">
    <property type="entry name" value="F-BOX DOMAIN-CONTAINING PROTEIN"/>
    <property type="match status" value="1"/>
</dbReference>
<feature type="compositionally biased region" description="Basic and acidic residues" evidence="1">
    <location>
        <begin position="1"/>
        <end position="11"/>
    </location>
</feature>
<dbReference type="Proteomes" id="UP001175353">
    <property type="component" value="Unassembled WGS sequence"/>
</dbReference>